<dbReference type="Ensembl" id="ENSSSCT00065069921.1">
    <property type="protein sequence ID" value="ENSSSCP00065030459.1"/>
    <property type="gene ID" value="ENSSSCG00065051063.1"/>
</dbReference>
<accession>A0A8D2CAB3</accession>
<evidence type="ECO:0000313" key="2">
    <source>
        <dbReference type="Proteomes" id="UP000694725"/>
    </source>
</evidence>
<evidence type="ECO:0000313" key="1">
    <source>
        <dbReference type="Ensembl" id="ENSSSCP00065030459.1"/>
    </source>
</evidence>
<sequence length="151" mass="17153">THFIYAIEIYKVFIPLKEKLPQGLQLHVQQQQTFNTLTLCCALIVQCLLQVLVNVSWGGKPGKPSTAAVAVSTQHGSILQLNDTAQEKEVCRLEYKFGEFGNYSLFVKHTHDGVSEIACDLVVNEKPVDSNLRKYMLLVDFISLHFLFFFF</sequence>
<dbReference type="Proteomes" id="UP000694725">
    <property type="component" value="Unplaced"/>
</dbReference>
<dbReference type="AlphaFoldDB" id="A0A8D2CAB3"/>
<reference evidence="1" key="1">
    <citation type="submission" date="2025-08" db="UniProtKB">
        <authorList>
            <consortium name="Ensembl"/>
        </authorList>
    </citation>
    <scope>IDENTIFICATION</scope>
</reference>
<protein>
    <submittedName>
        <fullName evidence="1">Uncharacterized protein</fullName>
    </submittedName>
</protein>
<name>A0A8D2CAB3_PIG</name>
<proteinExistence type="predicted"/>
<organism evidence="1 2">
    <name type="scientific">Sus scrofa</name>
    <name type="common">Pig</name>
    <dbReference type="NCBI Taxonomy" id="9823"/>
    <lineage>
        <taxon>Eukaryota</taxon>
        <taxon>Metazoa</taxon>
        <taxon>Chordata</taxon>
        <taxon>Craniata</taxon>
        <taxon>Vertebrata</taxon>
        <taxon>Euteleostomi</taxon>
        <taxon>Mammalia</taxon>
        <taxon>Eutheria</taxon>
        <taxon>Laurasiatheria</taxon>
        <taxon>Artiodactyla</taxon>
        <taxon>Suina</taxon>
        <taxon>Suidae</taxon>
        <taxon>Sus</taxon>
    </lineage>
</organism>